<feature type="domain" description="FecR N-terminal" evidence="2">
    <location>
        <begin position="19"/>
        <end position="56"/>
    </location>
</feature>
<dbReference type="PANTHER" id="PTHR30273:SF2">
    <property type="entry name" value="PROTEIN FECR"/>
    <property type="match status" value="1"/>
</dbReference>
<dbReference type="AlphaFoldDB" id="A0A4S4B521"/>
<feature type="domain" description="FecR protein" evidence="1">
    <location>
        <begin position="121"/>
        <end position="205"/>
    </location>
</feature>
<dbReference type="EMBL" id="SSOC01000002">
    <property type="protein sequence ID" value="THF66067.1"/>
    <property type="molecule type" value="Genomic_DNA"/>
</dbReference>
<evidence type="ECO:0000313" key="3">
    <source>
        <dbReference type="EMBL" id="THF66067.1"/>
    </source>
</evidence>
<dbReference type="InterPro" id="IPR012373">
    <property type="entry name" value="Ferrdict_sens_TM"/>
</dbReference>
<accession>A0A4S4B521</accession>
<sequence>MNTSRSFSEQEAASAVEAAALDWFFRRRDGSLDAAGEAEFQAWLRAAPEHAREYEQFTLAWGELDALPEAARSAAVKPRPAAARGIAWLPRAALASCALLLLCWTVYRYLPVEHHILQADAGAQSLTLSDGTRIDAGPRTRLSVRYTLARRDVVLEHGEAFFDIGADRRRFTLHSTASRVRDIGTEFNVVALEDYLRVSVKSGAVLLTPDARQAHMEWQLAPGDSATIMRDGRQVGRTEIAHNTPAEVGAWQQDLLILQADTLAYAAAYLSHYRGAPVRVVHPGAAALRLSGTVDLRQPDAFLAALPTLLPQTVVTPQPDGSVFIALRH</sequence>
<reference evidence="3 4" key="1">
    <citation type="submission" date="2019-04" db="EMBL/GenBank/DDBJ databases">
        <title>Azoarcus nasutitermitis sp. nov. isolated from termite nest.</title>
        <authorList>
            <person name="Lin S.-Y."/>
            <person name="Hameed A."/>
            <person name="Hsu Y.-H."/>
            <person name="Young C.-C."/>
        </authorList>
    </citation>
    <scope>NUCLEOTIDE SEQUENCE [LARGE SCALE GENOMIC DNA]</scope>
    <source>
        <strain evidence="3 4">CC-YHH838</strain>
    </source>
</reference>
<dbReference type="Pfam" id="PF16220">
    <property type="entry name" value="DUF4880"/>
    <property type="match status" value="1"/>
</dbReference>
<evidence type="ECO:0000313" key="4">
    <source>
        <dbReference type="Proteomes" id="UP000308430"/>
    </source>
</evidence>
<comment type="caution">
    <text evidence="3">The sequence shown here is derived from an EMBL/GenBank/DDBJ whole genome shotgun (WGS) entry which is preliminary data.</text>
</comment>
<name>A0A4S4B521_9RHOO</name>
<proteinExistence type="predicted"/>
<keyword evidence="4" id="KW-1185">Reference proteome</keyword>
<organism evidence="3 4">
    <name type="scientific">Pseudothauera nasutitermitis</name>
    <dbReference type="NCBI Taxonomy" id="2565930"/>
    <lineage>
        <taxon>Bacteria</taxon>
        <taxon>Pseudomonadati</taxon>
        <taxon>Pseudomonadota</taxon>
        <taxon>Betaproteobacteria</taxon>
        <taxon>Rhodocyclales</taxon>
        <taxon>Zoogloeaceae</taxon>
        <taxon>Pseudothauera</taxon>
    </lineage>
</organism>
<evidence type="ECO:0000259" key="1">
    <source>
        <dbReference type="Pfam" id="PF04773"/>
    </source>
</evidence>
<evidence type="ECO:0000259" key="2">
    <source>
        <dbReference type="Pfam" id="PF16220"/>
    </source>
</evidence>
<protein>
    <submittedName>
        <fullName evidence="3">DUF4880 domain-containing protein</fullName>
    </submittedName>
</protein>
<dbReference type="PIRSF" id="PIRSF018266">
    <property type="entry name" value="FecR"/>
    <property type="match status" value="1"/>
</dbReference>
<dbReference type="Pfam" id="PF04773">
    <property type="entry name" value="FecR"/>
    <property type="match status" value="1"/>
</dbReference>
<dbReference type="PANTHER" id="PTHR30273">
    <property type="entry name" value="PERIPLASMIC SIGNAL SENSOR AND SIGMA FACTOR ACTIVATOR FECR-RELATED"/>
    <property type="match status" value="1"/>
</dbReference>
<dbReference type="InterPro" id="IPR006860">
    <property type="entry name" value="FecR"/>
</dbReference>
<dbReference type="GO" id="GO:0016989">
    <property type="term" value="F:sigma factor antagonist activity"/>
    <property type="evidence" value="ECO:0007669"/>
    <property type="project" value="TreeGrafter"/>
</dbReference>
<gene>
    <name evidence="3" type="ORF">E6C76_04195</name>
</gene>
<dbReference type="InterPro" id="IPR032623">
    <property type="entry name" value="FecR_N"/>
</dbReference>
<dbReference type="Gene3D" id="2.60.120.1440">
    <property type="match status" value="1"/>
</dbReference>
<dbReference type="RefSeq" id="WP_136347016.1">
    <property type="nucleotide sequence ID" value="NZ_SSOC01000002.1"/>
</dbReference>
<dbReference type="OrthoDB" id="1100567at2"/>
<dbReference type="Proteomes" id="UP000308430">
    <property type="component" value="Unassembled WGS sequence"/>
</dbReference>